<protein>
    <submittedName>
        <fullName evidence="2">SCP1.201-like deaminase</fullName>
    </submittedName>
</protein>
<name>A0A1I5WTH9_9PSEU</name>
<dbReference type="STRING" id="587909.SAMN05421810_105259"/>
<accession>A0A1I5WTH9</accession>
<dbReference type="OrthoDB" id="3370651at2"/>
<dbReference type="EMBL" id="FOWW01000005">
    <property type="protein sequence ID" value="SFQ22776.1"/>
    <property type="molecule type" value="Genomic_DNA"/>
</dbReference>
<organism evidence="2 3">
    <name type="scientific">Amycolatopsis arida</name>
    <dbReference type="NCBI Taxonomy" id="587909"/>
    <lineage>
        <taxon>Bacteria</taxon>
        <taxon>Bacillati</taxon>
        <taxon>Actinomycetota</taxon>
        <taxon>Actinomycetes</taxon>
        <taxon>Pseudonocardiales</taxon>
        <taxon>Pseudonocardiaceae</taxon>
        <taxon>Amycolatopsis</taxon>
    </lineage>
</organism>
<evidence type="ECO:0000313" key="2">
    <source>
        <dbReference type="EMBL" id="SFQ22776.1"/>
    </source>
</evidence>
<dbReference type="Pfam" id="PF14428">
    <property type="entry name" value="DddA-like"/>
    <property type="match status" value="1"/>
</dbReference>
<dbReference type="InterPro" id="IPR032724">
    <property type="entry name" value="SCP1.201-like"/>
</dbReference>
<dbReference type="Proteomes" id="UP000198727">
    <property type="component" value="Unassembled WGS sequence"/>
</dbReference>
<evidence type="ECO:0000313" key="3">
    <source>
        <dbReference type="Proteomes" id="UP000198727"/>
    </source>
</evidence>
<evidence type="ECO:0000256" key="1">
    <source>
        <dbReference type="SAM" id="MobiDB-lite"/>
    </source>
</evidence>
<reference evidence="3" key="1">
    <citation type="submission" date="2016-10" db="EMBL/GenBank/DDBJ databases">
        <authorList>
            <person name="Varghese N."/>
            <person name="Submissions S."/>
        </authorList>
    </citation>
    <scope>NUCLEOTIDE SEQUENCE [LARGE SCALE GENOMIC DNA]</scope>
    <source>
        <strain evidence="3">CGMCC 4.5579</strain>
    </source>
</reference>
<feature type="region of interest" description="Disordered" evidence="1">
    <location>
        <begin position="87"/>
        <end position="140"/>
    </location>
</feature>
<proteinExistence type="predicted"/>
<dbReference type="RefSeq" id="WP_134046194.1">
    <property type="nucleotide sequence ID" value="NZ_FOWW01000005.1"/>
</dbReference>
<keyword evidence="3" id="KW-1185">Reference proteome</keyword>
<dbReference type="AlphaFoldDB" id="A0A1I5WTH9"/>
<sequence length="258" mass="28189">MSKSVGNLAAAVEAVLTLVERCRVALREAAAALEEAGTVLEPLTRGTADCEFGQLPAVAARSAADLDRLTEPLDTVNRHLRAYLDRLGATRPPPSNPTAPMSAGPVKSTSTEVPPHLAERVERSRARVGQRPPGTVPARGEWLRSDGWTVRMASGDSDEHFRAGQRFVLDHLPPAKRPAEQLARHVEVKVAMAMRREGLTDETVVIDRQVCGTRDFDRRRNYSFTCDRYLSEFLAPGARLRVVQGDGTIRVYEGGSPS</sequence>
<gene>
    <name evidence="2" type="ORF">SAMN05421810_105259</name>
</gene>